<proteinExistence type="predicted"/>
<sequence length="252" mass="29232">MLPKIEIGPEYLVMESGTSDGTQIKYFKDNNWYKIDRYGGEGQVEELVSDILTLTNLPDKDYVKYSQIKINDEFGCMSENFLQPNESFITLYRLYSNIQGGDLATVTARMDYDEAIDYVLEFMDKNAKVDLREYLANTFAVDALILNEDRHFNNLGLIYDGKRFRPAPIFDNGKSLFVGNKRYSQEKAMTENKKKAFAKAFSGSFDLNDSYLRKYRSFAFDYDRIESLLREKISGEDTVYDRLYSLIGIIKK</sequence>
<name>A0A1G5S3J0_PSEXY</name>
<reference evidence="1 2" key="1">
    <citation type="submission" date="2016-10" db="EMBL/GenBank/DDBJ databases">
        <authorList>
            <person name="de Groot N.N."/>
        </authorList>
    </citation>
    <scope>NUCLEOTIDE SEQUENCE [LARGE SCALE GENOMIC DNA]</scope>
    <source>
        <strain evidence="1 2">DSM 10317</strain>
    </source>
</reference>
<dbReference type="Gene3D" id="1.10.1070.20">
    <property type="match status" value="1"/>
</dbReference>
<dbReference type="Proteomes" id="UP000199428">
    <property type="component" value="Unassembled WGS sequence"/>
</dbReference>
<evidence type="ECO:0000313" key="2">
    <source>
        <dbReference type="Proteomes" id="UP000199428"/>
    </source>
</evidence>
<dbReference type="AlphaFoldDB" id="A0A1G5S3J0"/>
<accession>A0A1G5S3J0</accession>
<evidence type="ECO:0000313" key="1">
    <source>
        <dbReference type="EMBL" id="SCZ80400.1"/>
    </source>
</evidence>
<dbReference type="RefSeq" id="WP_090163526.1">
    <property type="nucleotide sequence ID" value="NZ_FMWK01000014.1"/>
</dbReference>
<dbReference type="EMBL" id="FMWK01000014">
    <property type="protein sequence ID" value="SCZ80400.1"/>
    <property type="molecule type" value="Genomic_DNA"/>
</dbReference>
<protein>
    <submittedName>
        <fullName evidence="1">HipA-like C-terminal domain-containing protein</fullName>
    </submittedName>
</protein>
<gene>
    <name evidence="1" type="ORF">SAMN02910350_02272</name>
</gene>
<organism evidence="1 2">
    <name type="scientific">Pseudobutyrivibrio xylanivorans</name>
    <dbReference type="NCBI Taxonomy" id="185007"/>
    <lineage>
        <taxon>Bacteria</taxon>
        <taxon>Bacillati</taxon>
        <taxon>Bacillota</taxon>
        <taxon>Clostridia</taxon>
        <taxon>Lachnospirales</taxon>
        <taxon>Lachnospiraceae</taxon>
        <taxon>Pseudobutyrivibrio</taxon>
    </lineage>
</organism>